<evidence type="ECO:0000259" key="3">
    <source>
        <dbReference type="Pfam" id="PF13933"/>
    </source>
</evidence>
<keyword evidence="2" id="KW-0732">Signal</keyword>
<feature type="domain" description="Putative peptidase" evidence="3">
    <location>
        <begin position="22"/>
        <end position="250"/>
    </location>
</feature>
<dbReference type="GO" id="GO:0008237">
    <property type="term" value="F:metallopeptidase activity"/>
    <property type="evidence" value="ECO:0007669"/>
    <property type="project" value="InterPro"/>
</dbReference>
<dbReference type="InterPro" id="IPR039124">
    <property type="entry name" value="PRA1-like"/>
</dbReference>
<accession>A0A5C5G4M2</accession>
<feature type="signal peptide" evidence="2">
    <location>
        <begin position="1"/>
        <end position="19"/>
    </location>
</feature>
<dbReference type="GO" id="GO:0009986">
    <property type="term" value="C:cell surface"/>
    <property type="evidence" value="ECO:0007669"/>
    <property type="project" value="TreeGrafter"/>
</dbReference>
<dbReference type="PANTHER" id="PTHR39399:SF1">
    <property type="entry name" value="PROTEIN ZPS1"/>
    <property type="match status" value="1"/>
</dbReference>
<keyword evidence="5" id="KW-1185">Reference proteome</keyword>
<dbReference type="GO" id="GO:0008270">
    <property type="term" value="F:zinc ion binding"/>
    <property type="evidence" value="ECO:0007669"/>
    <property type="project" value="TreeGrafter"/>
</dbReference>
<dbReference type="Pfam" id="PF13933">
    <property type="entry name" value="HRXXH"/>
    <property type="match status" value="1"/>
</dbReference>
<name>A0A5C5G4M2_9BASI</name>
<reference evidence="4 5" key="1">
    <citation type="submission" date="2019-03" db="EMBL/GenBank/DDBJ databases">
        <title>Rhodosporidium diobovatum UCD-FST 08-225 genome sequencing, assembly, and annotation.</title>
        <authorList>
            <person name="Fakankun I.U."/>
            <person name="Fristensky B."/>
            <person name="Levin D.B."/>
        </authorList>
    </citation>
    <scope>NUCLEOTIDE SEQUENCE [LARGE SCALE GENOMIC DNA]</scope>
    <source>
        <strain evidence="4 5">UCD-FST 08-225</strain>
    </source>
</reference>
<feature type="compositionally biased region" description="Low complexity" evidence="1">
    <location>
        <begin position="269"/>
        <end position="283"/>
    </location>
</feature>
<dbReference type="Proteomes" id="UP000311382">
    <property type="component" value="Unassembled WGS sequence"/>
</dbReference>
<dbReference type="EMBL" id="SOZI01000011">
    <property type="protein sequence ID" value="TNY23476.1"/>
    <property type="molecule type" value="Genomic_DNA"/>
</dbReference>
<feature type="region of interest" description="Disordered" evidence="1">
    <location>
        <begin position="252"/>
        <end position="285"/>
    </location>
</feature>
<feature type="chain" id="PRO_5022761091" evidence="2">
    <location>
        <begin position="20"/>
        <end position="317"/>
    </location>
</feature>
<evidence type="ECO:0000313" key="4">
    <source>
        <dbReference type="EMBL" id="TNY23476.1"/>
    </source>
</evidence>
<evidence type="ECO:0000313" key="5">
    <source>
        <dbReference type="Proteomes" id="UP000311382"/>
    </source>
</evidence>
<dbReference type="InterPro" id="IPR029482">
    <property type="entry name" value="HRXXH"/>
</dbReference>
<dbReference type="Gene3D" id="3.40.390.10">
    <property type="entry name" value="Collagenase (Catalytic Domain)"/>
    <property type="match status" value="1"/>
</dbReference>
<dbReference type="GO" id="GO:0005576">
    <property type="term" value="C:extracellular region"/>
    <property type="evidence" value="ECO:0007669"/>
    <property type="project" value="TreeGrafter"/>
</dbReference>
<dbReference type="SUPFAM" id="SSF55486">
    <property type="entry name" value="Metalloproteases ('zincins'), catalytic domain"/>
    <property type="match status" value="1"/>
</dbReference>
<protein>
    <submittedName>
        <fullName evidence="4">Putative peptidase family-domain-containing protein</fullName>
    </submittedName>
</protein>
<gene>
    <name evidence="4" type="ORF">DMC30DRAFT_414162</name>
</gene>
<comment type="caution">
    <text evidence="4">The sequence shown here is derived from an EMBL/GenBank/DDBJ whole genome shotgun (WGS) entry which is preliminary data.</text>
</comment>
<evidence type="ECO:0000256" key="1">
    <source>
        <dbReference type="SAM" id="MobiDB-lite"/>
    </source>
</evidence>
<proteinExistence type="predicted"/>
<dbReference type="PANTHER" id="PTHR39399">
    <property type="entry name" value="PROTEIN ZPS1"/>
    <property type="match status" value="1"/>
</dbReference>
<dbReference type="STRING" id="5288.A0A5C5G4M2"/>
<dbReference type="GO" id="GO:0005178">
    <property type="term" value="F:integrin binding"/>
    <property type="evidence" value="ECO:0007669"/>
    <property type="project" value="TreeGrafter"/>
</dbReference>
<sequence length="317" mass="33355">MLASTLLSSLIAASATVQAAPFFASRPPPKALAKRAEPKTWQSHVSDVQIHESCNASQSAYLRNGLDDMKRIAEHAHDRILTLGEQDPLYVKYFGNASSAAASGLYAQIVWGNKPGVLLRCDNPDGNCAELTSAGPWAGHWRGQNATEETVICEPSYANRLHLASLCWDGNEIGVTPASQWLAADLLHRLMHIPSVTYNHVEHAADTYPDVLALAASNSSLAAYNQATFQLYALDAYAQDVAFPPSGCVGAEAHIPTEEDDGHSHSHDAGASSSSSAAPAASATVPAEMTIGNAEASATASAAESCHTHGDGEVHCS</sequence>
<organism evidence="4 5">
    <name type="scientific">Rhodotorula diobovata</name>
    <dbReference type="NCBI Taxonomy" id="5288"/>
    <lineage>
        <taxon>Eukaryota</taxon>
        <taxon>Fungi</taxon>
        <taxon>Dikarya</taxon>
        <taxon>Basidiomycota</taxon>
        <taxon>Pucciniomycotina</taxon>
        <taxon>Microbotryomycetes</taxon>
        <taxon>Sporidiobolales</taxon>
        <taxon>Sporidiobolaceae</taxon>
        <taxon>Rhodotorula</taxon>
    </lineage>
</organism>
<evidence type="ECO:0000256" key="2">
    <source>
        <dbReference type="SAM" id="SignalP"/>
    </source>
</evidence>
<dbReference type="AlphaFoldDB" id="A0A5C5G4M2"/>
<dbReference type="OrthoDB" id="4689212at2759"/>
<dbReference type="GO" id="GO:0009277">
    <property type="term" value="C:fungal-type cell wall"/>
    <property type="evidence" value="ECO:0007669"/>
    <property type="project" value="TreeGrafter"/>
</dbReference>
<dbReference type="InterPro" id="IPR024079">
    <property type="entry name" value="MetalloPept_cat_dom_sf"/>
</dbReference>